<dbReference type="Proteomes" id="UP000694005">
    <property type="component" value="Chromosome A05"/>
</dbReference>
<dbReference type="Gramene" id="A05p28440.2_BraZ1">
    <property type="protein sequence ID" value="A05p28440.2_BraZ1.CDS"/>
    <property type="gene ID" value="A05g28440.2_BraZ1"/>
</dbReference>
<dbReference type="EMBL" id="LS974621">
    <property type="protein sequence ID" value="CAG7876323.1"/>
    <property type="molecule type" value="Genomic_DNA"/>
</dbReference>
<gene>
    <name evidence="1" type="ORF">BRAPAZ1V2_A05P28440.2</name>
</gene>
<reference evidence="1 2" key="1">
    <citation type="submission" date="2021-07" db="EMBL/GenBank/DDBJ databases">
        <authorList>
            <consortium name="Genoscope - CEA"/>
            <person name="William W."/>
        </authorList>
    </citation>
    <scope>NUCLEOTIDE SEQUENCE [LARGE SCALE GENOMIC DNA]</scope>
</reference>
<dbReference type="AlphaFoldDB" id="A0A8D9DN74"/>
<accession>A0A8D9DN74</accession>
<protein>
    <submittedName>
        <fullName evidence="1">Uncharacterized protein</fullName>
    </submittedName>
</protein>
<proteinExistence type="predicted"/>
<organism evidence="1 2">
    <name type="scientific">Brassica campestris</name>
    <name type="common">Field mustard</name>
    <dbReference type="NCBI Taxonomy" id="3711"/>
    <lineage>
        <taxon>Eukaryota</taxon>
        <taxon>Viridiplantae</taxon>
        <taxon>Streptophyta</taxon>
        <taxon>Embryophyta</taxon>
        <taxon>Tracheophyta</taxon>
        <taxon>Spermatophyta</taxon>
        <taxon>Magnoliopsida</taxon>
        <taxon>eudicotyledons</taxon>
        <taxon>Gunneridae</taxon>
        <taxon>Pentapetalae</taxon>
        <taxon>rosids</taxon>
        <taxon>malvids</taxon>
        <taxon>Brassicales</taxon>
        <taxon>Brassicaceae</taxon>
        <taxon>Brassiceae</taxon>
        <taxon>Brassica</taxon>
    </lineage>
</organism>
<sequence length="89" mass="9802">MCWVKRVYTVPGLRSWRQQSSNSCPERRHRRLWTPPRAAGEAMLDVLASSGQAVGAGVSRFEDAFLSGSSRQLEACCAHTLSLGPSLLR</sequence>
<evidence type="ECO:0000313" key="2">
    <source>
        <dbReference type="Proteomes" id="UP000694005"/>
    </source>
</evidence>
<evidence type="ECO:0000313" key="1">
    <source>
        <dbReference type="EMBL" id="CAG7876323.1"/>
    </source>
</evidence>
<name>A0A8D9DN74_BRACM</name>